<dbReference type="Proteomes" id="UP000694851">
    <property type="component" value="Unplaced"/>
</dbReference>
<keyword evidence="6" id="KW-0812">Transmembrane</keyword>
<dbReference type="GO" id="GO:0001916">
    <property type="term" value="P:positive regulation of T cell mediated cytotoxicity"/>
    <property type="evidence" value="ECO:0007669"/>
    <property type="project" value="TreeGrafter"/>
</dbReference>
<dbReference type="GO" id="GO:0002476">
    <property type="term" value="P:antigen processing and presentation of endogenous peptide antigen via MHC class Ib"/>
    <property type="evidence" value="ECO:0007669"/>
    <property type="project" value="TreeGrafter"/>
</dbReference>
<feature type="chain" id="PRO_5034204895" evidence="7">
    <location>
        <begin position="32"/>
        <end position="253"/>
    </location>
</feature>
<evidence type="ECO:0000313" key="10">
    <source>
        <dbReference type="RefSeq" id="XP_019494457.1"/>
    </source>
</evidence>
<keyword evidence="5" id="KW-0325">Glycoprotein</keyword>
<keyword evidence="6" id="KW-1133">Transmembrane helix</keyword>
<reference evidence="10" key="1">
    <citation type="submission" date="2025-08" db="UniProtKB">
        <authorList>
            <consortium name="RefSeq"/>
        </authorList>
    </citation>
    <scope>IDENTIFICATION</scope>
    <source>
        <tissue evidence="10">Muscle</tissue>
    </source>
</reference>
<dbReference type="InterPro" id="IPR011162">
    <property type="entry name" value="MHC_I/II-like_Ag-recog"/>
</dbReference>
<dbReference type="Pfam" id="PF00129">
    <property type="entry name" value="MHC_I"/>
    <property type="match status" value="1"/>
</dbReference>
<dbReference type="GO" id="GO:0009897">
    <property type="term" value="C:external side of plasma membrane"/>
    <property type="evidence" value="ECO:0007669"/>
    <property type="project" value="TreeGrafter"/>
</dbReference>
<feature type="signal peptide" evidence="7">
    <location>
        <begin position="1"/>
        <end position="31"/>
    </location>
</feature>
<evidence type="ECO:0000256" key="6">
    <source>
        <dbReference type="SAM" id="Phobius"/>
    </source>
</evidence>
<dbReference type="GO" id="GO:0005615">
    <property type="term" value="C:extracellular space"/>
    <property type="evidence" value="ECO:0007669"/>
    <property type="project" value="TreeGrafter"/>
</dbReference>
<evidence type="ECO:0000259" key="8">
    <source>
        <dbReference type="Pfam" id="PF00129"/>
    </source>
</evidence>
<evidence type="ECO:0000313" key="9">
    <source>
        <dbReference type="Proteomes" id="UP000694851"/>
    </source>
</evidence>
<name>A0A8B7R1K2_HIPAR</name>
<sequence length="253" mass="29190">MVRTVGSQYRPVLLTWLLLLVCTWAARCVWARGDAPSLCYTFTITPNRKPWYEIQGQFNGNTFLKYTSSSNIAEPIGPLEVKVNATEAWKDQTVTLKDLMEELKKKLLDSKPEMNIPRDSRSLQGRILCQQEASGTTRGSLELYSDGQRFLRFDSENKKCAVDHSGDEWMKQDWENDMDLNMLFTIIPGHCKMWHDKFLEHWKKELSTTAPPTTVSTRTQSKATTTARNIWIPIVVLCFLFTVGILCYAIYRY</sequence>
<dbReference type="OrthoDB" id="9836934at2759"/>
<dbReference type="RefSeq" id="XP_019494457.1">
    <property type="nucleotide sequence ID" value="XM_019638912.1"/>
</dbReference>
<dbReference type="KEGG" id="hai:109380868"/>
<evidence type="ECO:0000256" key="3">
    <source>
        <dbReference type="ARBA" id="ARBA00023136"/>
    </source>
</evidence>
<evidence type="ECO:0000256" key="2">
    <source>
        <dbReference type="ARBA" id="ARBA00022729"/>
    </source>
</evidence>
<dbReference type="AlphaFoldDB" id="A0A8B7R1K2"/>
<feature type="transmembrane region" description="Helical" evidence="6">
    <location>
        <begin position="230"/>
        <end position="251"/>
    </location>
</feature>
<dbReference type="GO" id="GO:0006955">
    <property type="term" value="P:immune response"/>
    <property type="evidence" value="ECO:0007669"/>
    <property type="project" value="TreeGrafter"/>
</dbReference>
<organism evidence="9 10">
    <name type="scientific">Hipposideros armiger</name>
    <name type="common">Great Himalayan leaf-nosed bat</name>
    <dbReference type="NCBI Taxonomy" id="186990"/>
    <lineage>
        <taxon>Eukaryota</taxon>
        <taxon>Metazoa</taxon>
        <taxon>Chordata</taxon>
        <taxon>Craniata</taxon>
        <taxon>Vertebrata</taxon>
        <taxon>Euteleostomi</taxon>
        <taxon>Mammalia</taxon>
        <taxon>Eutheria</taxon>
        <taxon>Laurasiatheria</taxon>
        <taxon>Chiroptera</taxon>
        <taxon>Yinpterochiroptera</taxon>
        <taxon>Rhinolophoidea</taxon>
        <taxon>Hipposideridae</taxon>
        <taxon>Hipposideros</taxon>
    </lineage>
</organism>
<keyword evidence="2 7" id="KW-0732">Signal</keyword>
<proteinExistence type="predicted"/>
<evidence type="ECO:0000256" key="5">
    <source>
        <dbReference type="ARBA" id="ARBA00023180"/>
    </source>
</evidence>
<feature type="domain" description="MHC class I-like antigen recognition-like" evidence="8">
    <location>
        <begin position="48"/>
        <end position="206"/>
    </location>
</feature>
<dbReference type="SUPFAM" id="SSF54452">
    <property type="entry name" value="MHC antigen-recognition domain"/>
    <property type="match status" value="1"/>
</dbReference>
<gene>
    <name evidence="10" type="primary">LOC109380868</name>
</gene>
<dbReference type="InterPro" id="IPR011161">
    <property type="entry name" value="MHC_I-like_Ag-recog"/>
</dbReference>
<accession>A0A8B7R1K2</accession>
<keyword evidence="4" id="KW-1015">Disulfide bond</keyword>
<protein>
    <submittedName>
        <fullName evidence="10">NKG2D ligand 1-like</fullName>
    </submittedName>
</protein>
<keyword evidence="9" id="KW-1185">Reference proteome</keyword>
<dbReference type="FunFam" id="3.30.500.10:FF:000004">
    <property type="entry name" value="Retinoic acid early-inducible protein 1-beta"/>
    <property type="match status" value="1"/>
</dbReference>
<dbReference type="GO" id="GO:0002486">
    <property type="term" value="P:antigen processing and presentation of endogenous peptide antigen via MHC class I via ER pathway, TAP-independent"/>
    <property type="evidence" value="ECO:0007669"/>
    <property type="project" value="TreeGrafter"/>
</dbReference>
<comment type="subcellular location">
    <subcellularLocation>
        <location evidence="1">Membrane</location>
    </subcellularLocation>
</comment>
<evidence type="ECO:0000256" key="1">
    <source>
        <dbReference type="ARBA" id="ARBA00004370"/>
    </source>
</evidence>
<evidence type="ECO:0000256" key="7">
    <source>
        <dbReference type="SAM" id="SignalP"/>
    </source>
</evidence>
<dbReference type="InterPro" id="IPR050208">
    <property type="entry name" value="MHC_class-I_related"/>
</dbReference>
<dbReference type="PANTHER" id="PTHR16675:SF268">
    <property type="entry name" value="UL16-BINDING PROTEIN 1"/>
    <property type="match status" value="1"/>
</dbReference>
<dbReference type="PANTHER" id="PTHR16675">
    <property type="entry name" value="MHC CLASS I-RELATED"/>
    <property type="match status" value="1"/>
</dbReference>
<dbReference type="InterPro" id="IPR037055">
    <property type="entry name" value="MHC_I-like_Ag-recog_sf"/>
</dbReference>
<keyword evidence="3 6" id="KW-0472">Membrane</keyword>
<dbReference type="GeneID" id="109380868"/>
<dbReference type="Gene3D" id="3.30.500.10">
    <property type="entry name" value="MHC class I-like antigen recognition-like"/>
    <property type="match status" value="1"/>
</dbReference>
<evidence type="ECO:0000256" key="4">
    <source>
        <dbReference type="ARBA" id="ARBA00023157"/>
    </source>
</evidence>